<accession>A0ABP0AL44</accession>
<sequence length="410" mass="43040">MADLSTCPPLTRASVLAAHDLIRPFIHRTPVLTNRTIDEFASTPRTAEELQGTPWQITEESTAEKSANPKLRLWFKCENLQRIGAFKARGAFHAVERLKREPGWEASGGFSKGVVTHSSGNHAQALALAARTAGMPAHIVMPEISAAPKVAATRGYGANVVFSGSTAPERLAVADKVMAETGARMVPPYDHPDIILGQGTAGLELQEQVAEAKAAGVTSTATKGAQPTAFLRAPTSAPEPTQNPGLDAIMTPCGGGGLLAGTVLSAQGTGIRVFGAEPSLDGADDCTRGLARGKRIEAVSSLTIADGLRTPVGVHNWAVLTGDTPEGKGQGVHGVYAVGEDQIRAALRLLLERMKLVVEPSSAVPLAVVLFNEEFRRRVEKEAGPEGWDLGIVLSGGNVSLEGFSKLFPS</sequence>
<dbReference type="InterPro" id="IPR036052">
    <property type="entry name" value="TrpB-like_PALP_sf"/>
</dbReference>
<dbReference type="CDD" id="cd01562">
    <property type="entry name" value="Thr-dehyd"/>
    <property type="match status" value="1"/>
</dbReference>
<comment type="similarity">
    <text evidence="2">Belongs to the serine/threonine dehydratase family.</text>
</comment>
<feature type="domain" description="Tryptophan synthase beta chain-like PALP" evidence="4">
    <location>
        <begin position="66"/>
        <end position="373"/>
    </location>
</feature>
<dbReference type="SUPFAM" id="SSF53686">
    <property type="entry name" value="Tryptophan synthase beta subunit-like PLP-dependent enzymes"/>
    <property type="match status" value="1"/>
</dbReference>
<comment type="caution">
    <text evidence="5">The sequence shown here is derived from an EMBL/GenBank/DDBJ whole genome shotgun (WGS) entry which is preliminary data.</text>
</comment>
<keyword evidence="6" id="KW-1185">Reference proteome</keyword>
<dbReference type="EMBL" id="CAWUHC010000001">
    <property type="protein sequence ID" value="CAK7208542.1"/>
    <property type="molecule type" value="Genomic_DNA"/>
</dbReference>
<keyword evidence="3" id="KW-0663">Pyridoxal phosphate</keyword>
<dbReference type="InterPro" id="IPR001926">
    <property type="entry name" value="TrpB-like_PALP"/>
</dbReference>
<protein>
    <recommendedName>
        <fullName evidence="4">Tryptophan synthase beta chain-like PALP domain-containing protein</fullName>
    </recommendedName>
</protein>
<name>A0ABP0AL44_9PEZI</name>
<reference evidence="5 6" key="1">
    <citation type="submission" date="2024-01" db="EMBL/GenBank/DDBJ databases">
        <authorList>
            <person name="Allen C."/>
            <person name="Tagirdzhanova G."/>
        </authorList>
    </citation>
    <scope>NUCLEOTIDE SEQUENCE [LARGE SCALE GENOMIC DNA]</scope>
</reference>
<evidence type="ECO:0000313" key="6">
    <source>
        <dbReference type="Proteomes" id="UP001642406"/>
    </source>
</evidence>
<dbReference type="Proteomes" id="UP001642406">
    <property type="component" value="Unassembled WGS sequence"/>
</dbReference>
<evidence type="ECO:0000313" key="5">
    <source>
        <dbReference type="EMBL" id="CAK7208542.1"/>
    </source>
</evidence>
<evidence type="ECO:0000256" key="3">
    <source>
        <dbReference type="ARBA" id="ARBA00022898"/>
    </source>
</evidence>
<dbReference type="Gene3D" id="3.40.50.1100">
    <property type="match status" value="2"/>
</dbReference>
<dbReference type="Pfam" id="PF00291">
    <property type="entry name" value="PALP"/>
    <property type="match status" value="1"/>
</dbReference>
<gene>
    <name evidence="5" type="ORF">SBRCBS47491_000127</name>
</gene>
<proteinExistence type="inferred from homology"/>
<evidence type="ECO:0000259" key="4">
    <source>
        <dbReference type="Pfam" id="PF00291"/>
    </source>
</evidence>
<dbReference type="PANTHER" id="PTHR43050:SF1">
    <property type="entry name" value="SERINE RACEMASE"/>
    <property type="match status" value="1"/>
</dbReference>
<dbReference type="PANTHER" id="PTHR43050">
    <property type="entry name" value="SERINE / THREONINE RACEMASE FAMILY MEMBER"/>
    <property type="match status" value="1"/>
</dbReference>
<evidence type="ECO:0000256" key="2">
    <source>
        <dbReference type="ARBA" id="ARBA00010869"/>
    </source>
</evidence>
<comment type="cofactor">
    <cofactor evidence="1">
        <name>pyridoxal 5'-phosphate</name>
        <dbReference type="ChEBI" id="CHEBI:597326"/>
    </cofactor>
</comment>
<organism evidence="5 6">
    <name type="scientific">Sporothrix bragantina</name>
    <dbReference type="NCBI Taxonomy" id="671064"/>
    <lineage>
        <taxon>Eukaryota</taxon>
        <taxon>Fungi</taxon>
        <taxon>Dikarya</taxon>
        <taxon>Ascomycota</taxon>
        <taxon>Pezizomycotina</taxon>
        <taxon>Sordariomycetes</taxon>
        <taxon>Sordariomycetidae</taxon>
        <taxon>Ophiostomatales</taxon>
        <taxon>Ophiostomataceae</taxon>
        <taxon>Sporothrix</taxon>
    </lineage>
</organism>
<evidence type="ECO:0000256" key="1">
    <source>
        <dbReference type="ARBA" id="ARBA00001933"/>
    </source>
</evidence>